<dbReference type="PANTHER" id="PTHR32438">
    <property type="entry name" value="4-ALPHA-GLUCANOTRANSFERASE DPE1, CHLOROPLASTIC/AMYLOPLASTIC"/>
    <property type="match status" value="1"/>
</dbReference>
<dbReference type="InterPro" id="IPR017853">
    <property type="entry name" value="GH"/>
</dbReference>
<evidence type="ECO:0000256" key="7">
    <source>
        <dbReference type="ARBA" id="ARBA00023277"/>
    </source>
</evidence>
<dbReference type="KEGG" id="hhg:XM38_016230"/>
<evidence type="ECO:0000313" key="12">
    <source>
        <dbReference type="Proteomes" id="UP000191901"/>
    </source>
</evidence>
<sequence length="515" mass="58910">MLDSMGTFHRILMAFQRASGILLHPTSLPSRFGVGDLGPEAYGFVDFLAETGQQIWQVLPLGPTGHGNSPYMSYSSMGGNPLLISLEQLCDRTLLQPEDLGSLPEFPKDFVDYERVIPAKAVPLEKAAHTFRAQASDADRDAFQHFCVDHDFWLDEYAFFMALKQAHHGASWSQWDVAIARRKPEAMAEWRAKLADDIFCHKFFQFEFHRQWSSLKQYANERGIQIVGDMPIYVAHDSADVWGFPENFMVDMETLNPSQMAGVPPDYFSETGQLWGNPTYNWAELEKSGFRWWLQRLKALLDYIDLIRIDHFRGFRAYWAIPEGEDTAINGQWIEAPGEAFFETVKRELGSLPILAEDLGIITPDVEALRDKFDFPGMKILQFAFGSDNNNPYLPFNYSRNCVVYSGTHDNDTTVGWFHTIPDYDRSRLMMYLGCTSQAGIHWDVIRLALMSVANQAIFPLQDILGLGSEARMNCPGKPDGNWTWRYHADVLTDEVRHQLRELTRLSNRVPAHWD</sequence>
<evidence type="ECO:0000256" key="3">
    <source>
        <dbReference type="ARBA" id="ARBA00012560"/>
    </source>
</evidence>
<evidence type="ECO:0000256" key="4">
    <source>
        <dbReference type="ARBA" id="ARBA00020295"/>
    </source>
</evidence>
<evidence type="ECO:0000256" key="1">
    <source>
        <dbReference type="ARBA" id="ARBA00000439"/>
    </source>
</evidence>
<accession>A0A1Z3HK49</accession>
<comment type="catalytic activity">
    <reaction evidence="1 10">
        <text>Transfers a segment of a (1-&gt;4)-alpha-D-glucan to a new position in an acceptor, which may be glucose or a (1-&gt;4)-alpha-D-glucan.</text>
        <dbReference type="EC" id="2.4.1.25"/>
    </reaction>
</comment>
<dbReference type="AlphaFoldDB" id="A0A1Z3HK49"/>
<dbReference type="NCBIfam" id="TIGR00217">
    <property type="entry name" value="malQ"/>
    <property type="match status" value="1"/>
</dbReference>
<dbReference type="GO" id="GO:0004134">
    <property type="term" value="F:4-alpha-glucanotransferase activity"/>
    <property type="evidence" value="ECO:0007669"/>
    <property type="project" value="UniProtKB-EC"/>
</dbReference>
<dbReference type="Proteomes" id="UP000191901">
    <property type="component" value="Chromosome"/>
</dbReference>
<dbReference type="EMBL" id="CP021983">
    <property type="protein sequence ID" value="ASC70678.1"/>
    <property type="molecule type" value="Genomic_DNA"/>
</dbReference>
<keyword evidence="6 10" id="KW-0808">Transferase</keyword>
<dbReference type="InterPro" id="IPR003385">
    <property type="entry name" value="Glyco_hydro_77"/>
</dbReference>
<reference evidence="11 12" key="1">
    <citation type="journal article" date="2016" name="Biochim. Biophys. Acta">
        <title>Characterization of red-shifted phycobilisomes isolated from the chlorophyll f-containing cyanobacterium Halomicronema hongdechloris.</title>
        <authorList>
            <person name="Li Y."/>
            <person name="Lin Y."/>
            <person name="Garvey C.J."/>
            <person name="Birch D."/>
            <person name="Corkery R.W."/>
            <person name="Loughlin P.C."/>
            <person name="Scheer H."/>
            <person name="Willows R.D."/>
            <person name="Chen M."/>
        </authorList>
    </citation>
    <scope>NUCLEOTIDE SEQUENCE [LARGE SCALE GENOMIC DNA]</scope>
    <source>
        <strain evidence="11 12">C2206</strain>
    </source>
</reference>
<protein>
    <recommendedName>
        <fullName evidence="4 10">4-alpha-glucanotransferase</fullName>
        <ecNumber evidence="3 10">2.4.1.25</ecNumber>
    </recommendedName>
    <alternativeName>
        <fullName evidence="8 10">Amylomaltase</fullName>
    </alternativeName>
    <alternativeName>
        <fullName evidence="9 10">Disproportionating enzyme</fullName>
    </alternativeName>
</protein>
<dbReference type="NCBIfam" id="NF011079">
    <property type="entry name" value="PRK14508.1-2"/>
    <property type="match status" value="1"/>
</dbReference>
<evidence type="ECO:0000256" key="5">
    <source>
        <dbReference type="ARBA" id="ARBA00022676"/>
    </source>
</evidence>
<proteinExistence type="inferred from homology"/>
<evidence type="ECO:0000256" key="10">
    <source>
        <dbReference type="RuleBase" id="RU361207"/>
    </source>
</evidence>
<dbReference type="GO" id="GO:0005975">
    <property type="term" value="P:carbohydrate metabolic process"/>
    <property type="evidence" value="ECO:0007669"/>
    <property type="project" value="InterPro"/>
</dbReference>
<dbReference type="PANTHER" id="PTHR32438:SF5">
    <property type="entry name" value="4-ALPHA-GLUCANOTRANSFERASE DPE1, CHLOROPLASTIC_AMYLOPLASTIC"/>
    <property type="match status" value="1"/>
</dbReference>
<dbReference type="STRING" id="1641165.XM38_04085"/>
<evidence type="ECO:0000256" key="9">
    <source>
        <dbReference type="ARBA" id="ARBA00031501"/>
    </source>
</evidence>
<comment type="similarity">
    <text evidence="2 10">Belongs to the disproportionating enzyme family.</text>
</comment>
<gene>
    <name evidence="11" type="primary">malQ</name>
    <name evidence="11" type="ORF">XM38_016230</name>
</gene>
<name>A0A1Z3HK49_9CYAN</name>
<keyword evidence="7 10" id="KW-0119">Carbohydrate metabolism</keyword>
<dbReference type="SUPFAM" id="SSF51445">
    <property type="entry name" value="(Trans)glycosidases"/>
    <property type="match status" value="1"/>
</dbReference>
<evidence type="ECO:0000256" key="6">
    <source>
        <dbReference type="ARBA" id="ARBA00022679"/>
    </source>
</evidence>
<evidence type="ECO:0000313" key="11">
    <source>
        <dbReference type="EMBL" id="ASC70678.1"/>
    </source>
</evidence>
<keyword evidence="12" id="KW-1185">Reference proteome</keyword>
<evidence type="ECO:0000256" key="2">
    <source>
        <dbReference type="ARBA" id="ARBA00005684"/>
    </source>
</evidence>
<keyword evidence="5 10" id="KW-0328">Glycosyltransferase</keyword>
<organism evidence="11 12">
    <name type="scientific">Halomicronema hongdechloris C2206</name>
    <dbReference type="NCBI Taxonomy" id="1641165"/>
    <lineage>
        <taxon>Bacteria</taxon>
        <taxon>Bacillati</taxon>
        <taxon>Cyanobacteriota</taxon>
        <taxon>Cyanophyceae</taxon>
        <taxon>Nodosilineales</taxon>
        <taxon>Nodosilineaceae</taxon>
        <taxon>Halomicronema</taxon>
    </lineage>
</organism>
<evidence type="ECO:0000256" key="8">
    <source>
        <dbReference type="ARBA" id="ARBA00031423"/>
    </source>
</evidence>
<dbReference type="Gene3D" id="3.20.20.80">
    <property type="entry name" value="Glycosidases"/>
    <property type="match status" value="1"/>
</dbReference>
<dbReference type="NCBIfam" id="NF011080">
    <property type="entry name" value="PRK14508.1-3"/>
    <property type="match status" value="1"/>
</dbReference>
<dbReference type="Pfam" id="PF02446">
    <property type="entry name" value="Glyco_hydro_77"/>
    <property type="match status" value="1"/>
</dbReference>
<dbReference type="EC" id="2.4.1.25" evidence="3 10"/>